<organism evidence="1 2">
    <name type="scientific">Oryza sativa subsp. japonica</name>
    <name type="common">Rice</name>
    <dbReference type="NCBI Taxonomy" id="39947"/>
    <lineage>
        <taxon>Eukaryota</taxon>
        <taxon>Viridiplantae</taxon>
        <taxon>Streptophyta</taxon>
        <taxon>Embryophyta</taxon>
        <taxon>Tracheophyta</taxon>
        <taxon>Spermatophyta</taxon>
        <taxon>Magnoliopsida</taxon>
        <taxon>Liliopsida</taxon>
        <taxon>Poales</taxon>
        <taxon>Poaceae</taxon>
        <taxon>BOP clade</taxon>
        <taxon>Oryzoideae</taxon>
        <taxon>Oryzeae</taxon>
        <taxon>Oryzinae</taxon>
        <taxon>Oryza</taxon>
        <taxon>Oryza sativa</taxon>
    </lineage>
</organism>
<feature type="non-terminal residue" evidence="1">
    <location>
        <position position="130"/>
    </location>
</feature>
<evidence type="ECO:0000313" key="2">
    <source>
        <dbReference type="Proteomes" id="UP000059680"/>
    </source>
</evidence>
<dbReference type="FunCoup" id="A0A0P0V925">
    <property type="interactions" value="31"/>
</dbReference>
<evidence type="ECO:0000313" key="1">
    <source>
        <dbReference type="EMBL" id="BAS74708.1"/>
    </source>
</evidence>
<sequence>LLLAVVEPEYVILHEEASLLNCYLAEPELVLLAGELEVATDEDEDASREGRRGLAVDGADGVPALLEGQPQQLPADLLGAGHHVSLEGEHGRLAVERGERGAVGVERLVVVLHEGPGHHVALIAPAAAAA</sequence>
<gene>
    <name evidence="1" type="ordered locus">Os01g0788001</name>
    <name evidence="1" type="ORF">OSNPB_010788001</name>
</gene>
<dbReference type="EMBL" id="AP014957">
    <property type="protein sequence ID" value="BAS74708.1"/>
    <property type="molecule type" value="Genomic_DNA"/>
</dbReference>
<protein>
    <submittedName>
        <fullName evidence="1">Os01g0788001 protein</fullName>
    </submittedName>
</protein>
<proteinExistence type="predicted"/>
<dbReference type="InParanoid" id="A0A0P0V925"/>
<accession>A0A0P0V925</accession>
<reference evidence="1 2" key="3">
    <citation type="journal article" date="2013" name="Rice">
        <title>Improvement of the Oryza sativa Nipponbare reference genome using next generation sequence and optical map data.</title>
        <authorList>
            <person name="Kawahara Y."/>
            <person name="de la Bastide M."/>
            <person name="Hamilton J.P."/>
            <person name="Kanamori H."/>
            <person name="McCombie W.R."/>
            <person name="Ouyang S."/>
            <person name="Schwartz D.C."/>
            <person name="Tanaka T."/>
            <person name="Wu J."/>
            <person name="Zhou S."/>
            <person name="Childs K.L."/>
            <person name="Davidson R.M."/>
            <person name="Lin H."/>
            <person name="Quesada-Ocampo L."/>
            <person name="Vaillancourt B."/>
            <person name="Sakai H."/>
            <person name="Lee S.S."/>
            <person name="Kim J."/>
            <person name="Numa H."/>
            <person name="Itoh T."/>
            <person name="Buell C.R."/>
            <person name="Matsumoto T."/>
        </authorList>
    </citation>
    <scope>NUCLEOTIDE SEQUENCE [LARGE SCALE GENOMIC DNA]</scope>
    <source>
        <strain evidence="2">cv. Nipponbare</strain>
    </source>
</reference>
<dbReference type="PaxDb" id="39947-A0A0P0V925"/>
<feature type="non-terminal residue" evidence="1">
    <location>
        <position position="1"/>
    </location>
</feature>
<reference evidence="2" key="1">
    <citation type="journal article" date="2005" name="Nature">
        <title>The map-based sequence of the rice genome.</title>
        <authorList>
            <consortium name="International rice genome sequencing project (IRGSP)"/>
            <person name="Matsumoto T."/>
            <person name="Wu J."/>
            <person name="Kanamori H."/>
            <person name="Katayose Y."/>
            <person name="Fujisawa M."/>
            <person name="Namiki N."/>
            <person name="Mizuno H."/>
            <person name="Yamamoto K."/>
            <person name="Antonio B.A."/>
            <person name="Baba T."/>
            <person name="Sakata K."/>
            <person name="Nagamura Y."/>
            <person name="Aoki H."/>
            <person name="Arikawa K."/>
            <person name="Arita K."/>
            <person name="Bito T."/>
            <person name="Chiden Y."/>
            <person name="Fujitsuka N."/>
            <person name="Fukunaka R."/>
            <person name="Hamada M."/>
            <person name="Harada C."/>
            <person name="Hayashi A."/>
            <person name="Hijishita S."/>
            <person name="Honda M."/>
            <person name="Hosokawa S."/>
            <person name="Ichikawa Y."/>
            <person name="Idonuma A."/>
            <person name="Iijima M."/>
            <person name="Ikeda M."/>
            <person name="Ikeno M."/>
            <person name="Ito K."/>
            <person name="Ito S."/>
            <person name="Ito T."/>
            <person name="Ito Y."/>
            <person name="Ito Y."/>
            <person name="Iwabuchi A."/>
            <person name="Kamiya K."/>
            <person name="Karasawa W."/>
            <person name="Kurita K."/>
            <person name="Katagiri S."/>
            <person name="Kikuta A."/>
            <person name="Kobayashi H."/>
            <person name="Kobayashi N."/>
            <person name="Machita K."/>
            <person name="Maehara T."/>
            <person name="Masukawa M."/>
            <person name="Mizubayashi T."/>
            <person name="Mukai Y."/>
            <person name="Nagasaki H."/>
            <person name="Nagata Y."/>
            <person name="Naito S."/>
            <person name="Nakashima M."/>
            <person name="Nakama Y."/>
            <person name="Nakamichi Y."/>
            <person name="Nakamura M."/>
            <person name="Meguro A."/>
            <person name="Negishi M."/>
            <person name="Ohta I."/>
            <person name="Ohta T."/>
            <person name="Okamoto M."/>
            <person name="Ono N."/>
            <person name="Saji S."/>
            <person name="Sakaguchi M."/>
            <person name="Sakai K."/>
            <person name="Shibata M."/>
            <person name="Shimokawa T."/>
            <person name="Song J."/>
            <person name="Takazaki Y."/>
            <person name="Terasawa K."/>
            <person name="Tsugane M."/>
            <person name="Tsuji K."/>
            <person name="Ueda S."/>
            <person name="Waki K."/>
            <person name="Yamagata H."/>
            <person name="Yamamoto M."/>
            <person name="Yamamoto S."/>
            <person name="Yamane H."/>
            <person name="Yoshiki S."/>
            <person name="Yoshihara R."/>
            <person name="Yukawa K."/>
            <person name="Zhong H."/>
            <person name="Yano M."/>
            <person name="Yuan Q."/>
            <person name="Ouyang S."/>
            <person name="Liu J."/>
            <person name="Jones K.M."/>
            <person name="Gansberger K."/>
            <person name="Moffat K."/>
            <person name="Hill J."/>
            <person name="Bera J."/>
            <person name="Fadrosh D."/>
            <person name="Jin S."/>
            <person name="Johri S."/>
            <person name="Kim M."/>
            <person name="Overton L."/>
            <person name="Reardon M."/>
            <person name="Tsitrin T."/>
            <person name="Vuong H."/>
            <person name="Weaver B."/>
            <person name="Ciecko A."/>
            <person name="Tallon L."/>
            <person name="Jackson J."/>
            <person name="Pai G."/>
            <person name="Aken S.V."/>
            <person name="Utterback T."/>
            <person name="Reidmuller S."/>
            <person name="Feldblyum T."/>
            <person name="Hsiao J."/>
            <person name="Zismann V."/>
            <person name="Iobst S."/>
            <person name="de Vazeille A.R."/>
            <person name="Buell C.R."/>
            <person name="Ying K."/>
            <person name="Li Y."/>
            <person name="Lu T."/>
            <person name="Huang Y."/>
            <person name="Zhao Q."/>
            <person name="Feng Q."/>
            <person name="Zhang L."/>
            <person name="Zhu J."/>
            <person name="Weng Q."/>
            <person name="Mu J."/>
            <person name="Lu Y."/>
            <person name="Fan D."/>
            <person name="Liu Y."/>
            <person name="Guan J."/>
            <person name="Zhang Y."/>
            <person name="Yu S."/>
            <person name="Liu X."/>
            <person name="Zhang Y."/>
            <person name="Hong G."/>
            <person name="Han B."/>
            <person name="Choisne N."/>
            <person name="Demange N."/>
            <person name="Orjeda G."/>
            <person name="Samain S."/>
            <person name="Cattolico L."/>
            <person name="Pelletier E."/>
            <person name="Couloux A."/>
            <person name="Segurens B."/>
            <person name="Wincker P."/>
            <person name="D'Hont A."/>
            <person name="Scarpelli C."/>
            <person name="Weissenbach J."/>
            <person name="Salanoubat M."/>
            <person name="Quetier F."/>
            <person name="Yu Y."/>
            <person name="Kim H.R."/>
            <person name="Rambo T."/>
            <person name="Currie J."/>
            <person name="Collura K."/>
            <person name="Luo M."/>
            <person name="Yang T."/>
            <person name="Ammiraju J.S.S."/>
            <person name="Engler F."/>
            <person name="Soderlund C."/>
            <person name="Wing R.A."/>
            <person name="Palmer L.E."/>
            <person name="de la Bastide M."/>
            <person name="Spiegel L."/>
            <person name="Nascimento L."/>
            <person name="Zutavern T."/>
            <person name="O'Shaughnessy A."/>
            <person name="Dike S."/>
            <person name="Dedhia N."/>
            <person name="Preston R."/>
            <person name="Balija V."/>
            <person name="McCombie W.R."/>
            <person name="Chow T."/>
            <person name="Chen H."/>
            <person name="Chung M."/>
            <person name="Chen C."/>
            <person name="Shaw J."/>
            <person name="Wu H."/>
            <person name="Hsiao K."/>
            <person name="Chao Y."/>
            <person name="Chu M."/>
            <person name="Cheng C."/>
            <person name="Hour A."/>
            <person name="Lee P."/>
            <person name="Lin S."/>
            <person name="Lin Y."/>
            <person name="Liou J."/>
            <person name="Liu S."/>
            <person name="Hsing Y."/>
            <person name="Raghuvanshi S."/>
            <person name="Mohanty A."/>
            <person name="Bharti A.K."/>
            <person name="Gaur A."/>
            <person name="Gupta V."/>
            <person name="Kumar D."/>
            <person name="Ravi V."/>
            <person name="Vij S."/>
            <person name="Kapur A."/>
            <person name="Khurana P."/>
            <person name="Khurana P."/>
            <person name="Khurana J.P."/>
            <person name="Tyagi A.K."/>
            <person name="Gaikwad K."/>
            <person name="Singh A."/>
            <person name="Dalal V."/>
            <person name="Srivastava S."/>
            <person name="Dixit A."/>
            <person name="Pal A.K."/>
            <person name="Ghazi I.A."/>
            <person name="Yadav M."/>
            <person name="Pandit A."/>
            <person name="Bhargava A."/>
            <person name="Sureshbabu K."/>
            <person name="Batra K."/>
            <person name="Sharma T.R."/>
            <person name="Mohapatra T."/>
            <person name="Singh N.K."/>
            <person name="Messing J."/>
            <person name="Nelson A.B."/>
            <person name="Fuks G."/>
            <person name="Kavchok S."/>
            <person name="Keizer G."/>
            <person name="Linton E."/>
            <person name="Llaca V."/>
            <person name="Song R."/>
            <person name="Tanyolac B."/>
            <person name="Young S."/>
            <person name="Ho-Il K."/>
            <person name="Hahn J.H."/>
            <person name="Sangsakoo G."/>
            <person name="Vanavichit A."/>
            <person name="de Mattos Luiz.A.T."/>
            <person name="Zimmer P.D."/>
            <person name="Malone G."/>
            <person name="Dellagostin O."/>
            <person name="de Oliveira A.C."/>
            <person name="Bevan M."/>
            <person name="Bancroft I."/>
            <person name="Minx P."/>
            <person name="Cordum H."/>
            <person name="Wilson R."/>
            <person name="Cheng Z."/>
            <person name="Jin W."/>
            <person name="Jiang J."/>
            <person name="Leong S.A."/>
            <person name="Iwama H."/>
            <person name="Gojobori T."/>
            <person name="Itoh T."/>
            <person name="Niimura Y."/>
            <person name="Fujii Y."/>
            <person name="Habara T."/>
            <person name="Sakai H."/>
            <person name="Sato Y."/>
            <person name="Wilson G."/>
            <person name="Kumar K."/>
            <person name="McCouch S."/>
            <person name="Juretic N."/>
            <person name="Hoen D."/>
            <person name="Wright S."/>
            <person name="Bruskiewich R."/>
            <person name="Bureau T."/>
            <person name="Miyao A."/>
            <person name="Hirochika H."/>
            <person name="Nishikawa T."/>
            <person name="Kadowaki K."/>
            <person name="Sugiura M."/>
            <person name="Burr B."/>
            <person name="Sasaki T."/>
        </authorList>
    </citation>
    <scope>NUCLEOTIDE SEQUENCE [LARGE SCALE GENOMIC DNA]</scope>
    <source>
        <strain evidence="2">cv. Nipponbare</strain>
    </source>
</reference>
<reference evidence="1 2" key="2">
    <citation type="journal article" date="2013" name="Plant Cell Physiol.">
        <title>Rice Annotation Project Database (RAP-DB): an integrative and interactive database for rice genomics.</title>
        <authorList>
            <person name="Sakai H."/>
            <person name="Lee S.S."/>
            <person name="Tanaka T."/>
            <person name="Numa H."/>
            <person name="Kim J."/>
            <person name="Kawahara Y."/>
            <person name="Wakimoto H."/>
            <person name="Yang C.C."/>
            <person name="Iwamoto M."/>
            <person name="Abe T."/>
            <person name="Yamada Y."/>
            <person name="Muto A."/>
            <person name="Inokuchi H."/>
            <person name="Ikemura T."/>
            <person name="Matsumoto T."/>
            <person name="Sasaki T."/>
            <person name="Itoh T."/>
        </authorList>
    </citation>
    <scope>NUCLEOTIDE SEQUENCE [LARGE SCALE GENOMIC DNA]</scope>
    <source>
        <strain evidence="2">cv. Nipponbare</strain>
    </source>
</reference>
<dbReference type="AlphaFoldDB" id="A0A0P0V925"/>
<name>A0A0P0V925_ORYSJ</name>
<keyword evidence="2" id="KW-1185">Reference proteome</keyword>
<dbReference type="Proteomes" id="UP000059680">
    <property type="component" value="Chromosome 1"/>
</dbReference>